<keyword evidence="1 4" id="KW-0479">Metal-binding</keyword>
<dbReference type="PROSITE" id="PS00059">
    <property type="entry name" value="ADH_ZINC"/>
    <property type="match status" value="1"/>
</dbReference>
<dbReference type="Proteomes" id="UP000036938">
    <property type="component" value="Unassembled WGS sequence"/>
</dbReference>
<sequence length="344" mass="36824">MTSMRAAYLVEPGRFDLREVAVPAVGRDEVLVRIARTGICGTDIHIFHGRYSAEFLPLVPGHEFTGHVAAIGRDVQGLEEGQPVVVDTNIGCGRCYWCRRNEILNCPDMRQMGIHCDGGFADYIAVPARLVIPASPDVPTEVLALTEPLACVVRAARKARVTFGQSAVVMGAGPIGNLHVQLLRTIGAAPIIASDVNANRRDMAFACGADAVAAPEDLADVVRDMTDGRGADIVIESVGLPQLYAEAQRLMRTGGHLAAFGITGPDETLSLDILTTILRENSVKGSVAGMGEDMHDALTLLTHGRIDTGPFTGAEYPLDRIQEAFETFADRPQDLKTQIVMSGP</sequence>
<comment type="caution">
    <text evidence="6">The sequence shown here is derived from an EMBL/GenBank/DDBJ whole genome shotgun (WGS) entry which is preliminary data.</text>
</comment>
<dbReference type="AlphaFoldDB" id="A0A0L1JS55"/>
<dbReference type="OrthoDB" id="9809185at2"/>
<dbReference type="SUPFAM" id="SSF51735">
    <property type="entry name" value="NAD(P)-binding Rossmann-fold domains"/>
    <property type="match status" value="1"/>
</dbReference>
<dbReference type="InterPro" id="IPR050129">
    <property type="entry name" value="Zn_alcohol_dh"/>
</dbReference>
<dbReference type="PANTHER" id="PTHR43401:SF2">
    <property type="entry name" value="L-THREONINE 3-DEHYDROGENASE"/>
    <property type="match status" value="1"/>
</dbReference>
<dbReference type="InterPro" id="IPR013154">
    <property type="entry name" value="ADH-like_N"/>
</dbReference>
<dbReference type="SMART" id="SM00829">
    <property type="entry name" value="PKS_ER"/>
    <property type="match status" value="1"/>
</dbReference>
<dbReference type="STRING" id="1317121.ATO11_03920"/>
<evidence type="ECO:0000313" key="6">
    <source>
        <dbReference type="EMBL" id="KNG94566.1"/>
    </source>
</evidence>
<evidence type="ECO:0000313" key="7">
    <source>
        <dbReference type="Proteomes" id="UP000036938"/>
    </source>
</evidence>
<dbReference type="GO" id="GO:0008270">
    <property type="term" value="F:zinc ion binding"/>
    <property type="evidence" value="ECO:0007669"/>
    <property type="project" value="InterPro"/>
</dbReference>
<dbReference type="InterPro" id="IPR036291">
    <property type="entry name" value="NAD(P)-bd_dom_sf"/>
</dbReference>
<dbReference type="EMBL" id="AQQZ01000002">
    <property type="protein sequence ID" value="KNG94566.1"/>
    <property type="molecule type" value="Genomic_DNA"/>
</dbReference>
<dbReference type="InterPro" id="IPR011032">
    <property type="entry name" value="GroES-like_sf"/>
</dbReference>
<evidence type="ECO:0000259" key="5">
    <source>
        <dbReference type="SMART" id="SM00829"/>
    </source>
</evidence>
<dbReference type="Pfam" id="PF08240">
    <property type="entry name" value="ADH_N"/>
    <property type="match status" value="1"/>
</dbReference>
<evidence type="ECO:0000256" key="4">
    <source>
        <dbReference type="RuleBase" id="RU361277"/>
    </source>
</evidence>
<keyword evidence="2 4" id="KW-0862">Zinc</keyword>
<comment type="similarity">
    <text evidence="4">Belongs to the zinc-containing alcohol dehydrogenase family.</text>
</comment>
<dbReference type="Gene3D" id="3.40.50.720">
    <property type="entry name" value="NAD(P)-binding Rossmann-like Domain"/>
    <property type="match status" value="1"/>
</dbReference>
<dbReference type="InterPro" id="IPR013149">
    <property type="entry name" value="ADH-like_C"/>
</dbReference>
<accession>A0A0L1JS55</accession>
<dbReference type="InterPro" id="IPR020843">
    <property type="entry name" value="ER"/>
</dbReference>
<dbReference type="PANTHER" id="PTHR43401">
    <property type="entry name" value="L-THREONINE 3-DEHYDROGENASE"/>
    <property type="match status" value="1"/>
</dbReference>
<reference evidence="6 7" key="1">
    <citation type="journal article" date="2015" name="Int. J. Syst. Evol. Microbiol.">
        <title>Aestuariivita atlantica sp. nov., isolated from deep sea sediment of the Atlantic Ocean.</title>
        <authorList>
            <person name="Li G."/>
            <person name="Lai Q."/>
            <person name="Du Y."/>
            <person name="Liu X."/>
            <person name="Sun F."/>
            <person name="Shao Z."/>
        </authorList>
    </citation>
    <scope>NUCLEOTIDE SEQUENCE [LARGE SCALE GENOMIC DNA]</scope>
    <source>
        <strain evidence="6 7">22II-S11-z3</strain>
    </source>
</reference>
<dbReference type="PATRIC" id="fig|1317121.7.peg.1153"/>
<comment type="cofactor">
    <cofactor evidence="4">
        <name>Zn(2+)</name>
        <dbReference type="ChEBI" id="CHEBI:29105"/>
    </cofactor>
</comment>
<keyword evidence="7" id="KW-1185">Reference proteome</keyword>
<evidence type="ECO:0000256" key="3">
    <source>
        <dbReference type="ARBA" id="ARBA00023002"/>
    </source>
</evidence>
<feature type="domain" description="Enoyl reductase (ER)" evidence="5">
    <location>
        <begin position="13"/>
        <end position="341"/>
    </location>
</feature>
<dbReference type="Gene3D" id="3.90.180.10">
    <property type="entry name" value="Medium-chain alcohol dehydrogenases, catalytic domain"/>
    <property type="match status" value="1"/>
</dbReference>
<proteinExistence type="inferred from homology"/>
<name>A0A0L1JS55_9RHOB</name>
<keyword evidence="3" id="KW-0560">Oxidoreductase</keyword>
<dbReference type="SUPFAM" id="SSF50129">
    <property type="entry name" value="GroES-like"/>
    <property type="match status" value="1"/>
</dbReference>
<dbReference type="InterPro" id="IPR002328">
    <property type="entry name" value="ADH_Zn_CS"/>
</dbReference>
<dbReference type="GO" id="GO:0016616">
    <property type="term" value="F:oxidoreductase activity, acting on the CH-OH group of donors, NAD or NADP as acceptor"/>
    <property type="evidence" value="ECO:0007669"/>
    <property type="project" value="UniProtKB-ARBA"/>
</dbReference>
<dbReference type="Pfam" id="PF00107">
    <property type="entry name" value="ADH_zinc_N"/>
    <property type="match status" value="1"/>
</dbReference>
<evidence type="ECO:0000256" key="1">
    <source>
        <dbReference type="ARBA" id="ARBA00022723"/>
    </source>
</evidence>
<evidence type="ECO:0000256" key="2">
    <source>
        <dbReference type="ARBA" id="ARBA00022833"/>
    </source>
</evidence>
<organism evidence="6 7">
    <name type="scientific">Pseudaestuariivita atlantica</name>
    <dbReference type="NCBI Taxonomy" id="1317121"/>
    <lineage>
        <taxon>Bacteria</taxon>
        <taxon>Pseudomonadati</taxon>
        <taxon>Pseudomonadota</taxon>
        <taxon>Alphaproteobacteria</taxon>
        <taxon>Rhodobacterales</taxon>
        <taxon>Paracoccaceae</taxon>
        <taxon>Pseudaestuariivita</taxon>
    </lineage>
</organism>
<protein>
    <submittedName>
        <fullName evidence="6">Dehydrogenase</fullName>
    </submittedName>
</protein>
<gene>
    <name evidence="6" type="ORF">ATO11_03920</name>
</gene>